<organism evidence="1 2">
    <name type="scientific">Roridomyces roridus</name>
    <dbReference type="NCBI Taxonomy" id="1738132"/>
    <lineage>
        <taxon>Eukaryota</taxon>
        <taxon>Fungi</taxon>
        <taxon>Dikarya</taxon>
        <taxon>Basidiomycota</taxon>
        <taxon>Agaricomycotina</taxon>
        <taxon>Agaricomycetes</taxon>
        <taxon>Agaricomycetidae</taxon>
        <taxon>Agaricales</taxon>
        <taxon>Marasmiineae</taxon>
        <taxon>Mycenaceae</taxon>
        <taxon>Roridomyces</taxon>
    </lineage>
</organism>
<proteinExistence type="predicted"/>
<keyword evidence="2" id="KW-1185">Reference proteome</keyword>
<comment type="caution">
    <text evidence="1">The sequence shown here is derived from an EMBL/GenBank/DDBJ whole genome shotgun (WGS) entry which is preliminary data.</text>
</comment>
<sequence length="110" mass="12405">MQAHNPASSTDHMLYLPGRTIPLNNNRSHLLAFGPMYRYGKNQWVKASDLIPFNGSTREVFIQHHEFILYLGTYRCHLLNNVFPEGTIPPPTISVKELTDATFLGGRPPG</sequence>
<dbReference type="Proteomes" id="UP001221142">
    <property type="component" value="Unassembled WGS sequence"/>
</dbReference>
<evidence type="ECO:0000313" key="2">
    <source>
        <dbReference type="Proteomes" id="UP001221142"/>
    </source>
</evidence>
<accession>A0AAD7BQ77</accession>
<name>A0AAD7BQ77_9AGAR</name>
<dbReference type="AlphaFoldDB" id="A0AAD7BQ77"/>
<dbReference type="EMBL" id="JARKIF010000011">
    <property type="protein sequence ID" value="KAJ7627404.1"/>
    <property type="molecule type" value="Genomic_DNA"/>
</dbReference>
<gene>
    <name evidence="1" type="ORF">FB45DRAFT_921301</name>
</gene>
<reference evidence="1" key="1">
    <citation type="submission" date="2023-03" db="EMBL/GenBank/DDBJ databases">
        <title>Massive genome expansion in bonnet fungi (Mycena s.s.) driven by repeated elements and novel gene families across ecological guilds.</title>
        <authorList>
            <consortium name="Lawrence Berkeley National Laboratory"/>
            <person name="Harder C.B."/>
            <person name="Miyauchi S."/>
            <person name="Viragh M."/>
            <person name="Kuo A."/>
            <person name="Thoen E."/>
            <person name="Andreopoulos B."/>
            <person name="Lu D."/>
            <person name="Skrede I."/>
            <person name="Drula E."/>
            <person name="Henrissat B."/>
            <person name="Morin E."/>
            <person name="Kohler A."/>
            <person name="Barry K."/>
            <person name="LaButti K."/>
            <person name="Morin E."/>
            <person name="Salamov A."/>
            <person name="Lipzen A."/>
            <person name="Mereny Z."/>
            <person name="Hegedus B."/>
            <person name="Baldrian P."/>
            <person name="Stursova M."/>
            <person name="Weitz H."/>
            <person name="Taylor A."/>
            <person name="Grigoriev I.V."/>
            <person name="Nagy L.G."/>
            <person name="Martin F."/>
            <person name="Kauserud H."/>
        </authorList>
    </citation>
    <scope>NUCLEOTIDE SEQUENCE</scope>
    <source>
        <strain evidence="1">9284</strain>
    </source>
</reference>
<evidence type="ECO:0000313" key="1">
    <source>
        <dbReference type="EMBL" id="KAJ7627404.1"/>
    </source>
</evidence>
<protein>
    <submittedName>
        <fullName evidence="1">Uncharacterized protein</fullName>
    </submittedName>
</protein>